<sequence length="504" mass="60253">MYNNPTKPVAISSSGIVLHEKSDRISSLSNLIRTHTEAIQITRKQLGHLIEYIHILRSEGTCRKPIYFLKLQMKALLLWRIHFLKRARARVAHIRGMLVLRRMAFHQIRSHAIRYHINPEEQDILNEAADIFFHNMTLYRALSLWSRNTEKRIKIKEFIHKRENREREIIIKGFREALDSLHQKQETADSFRSISLVRNSVHLWKRQSDISRMIRQWKQRRWLRLWQEETLFFRKSFPQLVYRRQKIRFFLHQWRIALARKHAEQSADIIANRQLMRKALQSWQESQRIDSSLKMMIRLAEDYDKQRVVRSAMLLWKTRTVDSIRMASLYSLAASCHNAYLCRISIYELRVNVRRASKLRFLRRQSDTQFILGICRLVESRQPLIGRTRLAALPCMRKRRECEIGVGKLIKVAPKEVSDAWLLISSSSSSKPISTTASLFLSGLRKYEHELMLRGMMKLAVNARERKERRRKRERRERRKKREEMKSKIPYSDQIKVYSSNSIQ</sequence>
<reference evidence="2" key="1">
    <citation type="submission" date="2022-03" db="EMBL/GenBank/DDBJ databases">
        <title>Draft genome sequence of Aduncisulcus paluster, a free-living microaerophilic Fornicata.</title>
        <authorList>
            <person name="Yuyama I."/>
            <person name="Kume K."/>
            <person name="Tamura T."/>
            <person name="Inagaki Y."/>
            <person name="Hashimoto T."/>
        </authorList>
    </citation>
    <scope>NUCLEOTIDE SEQUENCE</scope>
    <source>
        <strain evidence="2">NY0171</strain>
    </source>
</reference>
<evidence type="ECO:0008006" key="4">
    <source>
        <dbReference type="Google" id="ProtNLM"/>
    </source>
</evidence>
<evidence type="ECO:0000313" key="2">
    <source>
        <dbReference type="EMBL" id="GKT32890.1"/>
    </source>
</evidence>
<organism evidence="2 3">
    <name type="scientific">Aduncisulcus paluster</name>
    <dbReference type="NCBI Taxonomy" id="2918883"/>
    <lineage>
        <taxon>Eukaryota</taxon>
        <taxon>Metamonada</taxon>
        <taxon>Carpediemonas-like organisms</taxon>
        <taxon>Aduncisulcus</taxon>
    </lineage>
</organism>
<feature type="compositionally biased region" description="Basic residues" evidence="1">
    <location>
        <begin position="467"/>
        <end position="481"/>
    </location>
</feature>
<protein>
    <recommendedName>
        <fullName evidence="4">Sfi1 spindle body domain-containing protein</fullName>
    </recommendedName>
</protein>
<evidence type="ECO:0000256" key="1">
    <source>
        <dbReference type="SAM" id="MobiDB-lite"/>
    </source>
</evidence>
<keyword evidence="3" id="KW-1185">Reference proteome</keyword>
<proteinExistence type="predicted"/>
<comment type="caution">
    <text evidence="2">The sequence shown here is derived from an EMBL/GenBank/DDBJ whole genome shotgun (WGS) entry which is preliminary data.</text>
</comment>
<name>A0ABQ5KPN6_9EUKA</name>
<dbReference type="Proteomes" id="UP001057375">
    <property type="component" value="Unassembled WGS sequence"/>
</dbReference>
<accession>A0ABQ5KPN6</accession>
<evidence type="ECO:0000313" key="3">
    <source>
        <dbReference type="Proteomes" id="UP001057375"/>
    </source>
</evidence>
<gene>
    <name evidence="2" type="ORF">ADUPG1_006938</name>
</gene>
<feature type="region of interest" description="Disordered" evidence="1">
    <location>
        <begin position="463"/>
        <end position="504"/>
    </location>
</feature>
<dbReference type="EMBL" id="BQXS01010082">
    <property type="protein sequence ID" value="GKT32890.1"/>
    <property type="molecule type" value="Genomic_DNA"/>
</dbReference>